<dbReference type="EMBL" id="GIFC01009768">
    <property type="protein sequence ID" value="MXU91851.1"/>
    <property type="molecule type" value="Transcribed_RNA"/>
</dbReference>
<protein>
    <submittedName>
        <fullName evidence="2">Putative secreted protein</fullName>
    </submittedName>
</protein>
<evidence type="ECO:0000313" key="2">
    <source>
        <dbReference type="EMBL" id="MXU91851.1"/>
    </source>
</evidence>
<dbReference type="AlphaFoldDB" id="A0A6B0UQQ5"/>
<reference evidence="2" key="1">
    <citation type="submission" date="2019-12" db="EMBL/GenBank/DDBJ databases">
        <title>An insight into the sialome of adult female Ixodes ricinus ticks feeding for 6 days.</title>
        <authorList>
            <person name="Perner J."/>
            <person name="Ribeiro J.M.C."/>
        </authorList>
    </citation>
    <scope>NUCLEOTIDE SEQUENCE</scope>
    <source>
        <strain evidence="2">Semi-engorged</strain>
        <tissue evidence="2">Salivary glands</tissue>
    </source>
</reference>
<evidence type="ECO:0000256" key="1">
    <source>
        <dbReference type="SAM" id="SignalP"/>
    </source>
</evidence>
<accession>A0A6B0UQQ5</accession>
<name>A0A6B0UQQ5_IXORI</name>
<organism evidence="2">
    <name type="scientific">Ixodes ricinus</name>
    <name type="common">Common tick</name>
    <name type="synonym">Acarus ricinus</name>
    <dbReference type="NCBI Taxonomy" id="34613"/>
    <lineage>
        <taxon>Eukaryota</taxon>
        <taxon>Metazoa</taxon>
        <taxon>Ecdysozoa</taxon>
        <taxon>Arthropoda</taxon>
        <taxon>Chelicerata</taxon>
        <taxon>Arachnida</taxon>
        <taxon>Acari</taxon>
        <taxon>Parasitiformes</taxon>
        <taxon>Ixodida</taxon>
        <taxon>Ixodoidea</taxon>
        <taxon>Ixodidae</taxon>
        <taxon>Ixodinae</taxon>
        <taxon>Ixodes</taxon>
    </lineage>
</organism>
<sequence length="126" mass="14240">MATVCTIALVAPVLRVFNVLARRFPCPSKHHECKHHEWHERCGIIVSTTNKQAFTSNDDAEQALGTVVPSDVLQRRGIFIYHLEWLQEWEINLFRGLFTPRRVPSVAVPLSRKVQRKPDGDGGGAL</sequence>
<feature type="chain" id="PRO_5025374163" evidence="1">
    <location>
        <begin position="22"/>
        <end position="126"/>
    </location>
</feature>
<feature type="signal peptide" evidence="1">
    <location>
        <begin position="1"/>
        <end position="21"/>
    </location>
</feature>
<proteinExistence type="predicted"/>
<keyword evidence="1" id="KW-0732">Signal</keyword>